<proteinExistence type="predicted"/>
<sequence length="128" mass="13615">MNIVDMILTGTQSFRYVVDYFVNPMTSILVSRFILNLRAIDSSGNSGADTSRPSVVGSLRFAEFAEPLGAPLDHGVSLSVHEYDFPDEELAGEEMAAGGTQDDMELGQTSVDVPWEAEGGPSGAQADA</sequence>
<dbReference type="Proteomes" id="UP000092993">
    <property type="component" value="Unassembled WGS sequence"/>
</dbReference>
<keyword evidence="3" id="KW-1185">Reference proteome</keyword>
<evidence type="ECO:0000313" key="2">
    <source>
        <dbReference type="EMBL" id="OBZ71414.1"/>
    </source>
</evidence>
<dbReference type="AlphaFoldDB" id="A0A1C7M8P8"/>
<evidence type="ECO:0000313" key="3">
    <source>
        <dbReference type="Proteomes" id="UP000092993"/>
    </source>
</evidence>
<reference evidence="2 3" key="1">
    <citation type="submission" date="2016-03" db="EMBL/GenBank/DDBJ databases">
        <title>Whole genome sequencing of Grifola frondosa 9006-11.</title>
        <authorList>
            <person name="Min B."/>
            <person name="Park H."/>
            <person name="Kim J.-G."/>
            <person name="Cho H."/>
            <person name="Oh Y.-L."/>
            <person name="Kong W.-S."/>
            <person name="Choi I.-G."/>
        </authorList>
    </citation>
    <scope>NUCLEOTIDE SEQUENCE [LARGE SCALE GENOMIC DNA]</scope>
    <source>
        <strain evidence="2 3">9006-11</strain>
    </source>
</reference>
<evidence type="ECO:0000256" key="1">
    <source>
        <dbReference type="SAM" id="MobiDB-lite"/>
    </source>
</evidence>
<gene>
    <name evidence="2" type="ORF">A0H81_08776</name>
</gene>
<dbReference type="OrthoDB" id="2804213at2759"/>
<organism evidence="2 3">
    <name type="scientific">Grifola frondosa</name>
    <name type="common">Maitake</name>
    <name type="synonym">Polyporus frondosus</name>
    <dbReference type="NCBI Taxonomy" id="5627"/>
    <lineage>
        <taxon>Eukaryota</taxon>
        <taxon>Fungi</taxon>
        <taxon>Dikarya</taxon>
        <taxon>Basidiomycota</taxon>
        <taxon>Agaricomycotina</taxon>
        <taxon>Agaricomycetes</taxon>
        <taxon>Polyporales</taxon>
        <taxon>Grifolaceae</taxon>
        <taxon>Grifola</taxon>
    </lineage>
</organism>
<dbReference type="EMBL" id="LUGG01000011">
    <property type="protein sequence ID" value="OBZ71414.1"/>
    <property type="molecule type" value="Genomic_DNA"/>
</dbReference>
<protein>
    <submittedName>
        <fullName evidence="2">Uncharacterized protein</fullName>
    </submittedName>
</protein>
<accession>A0A1C7M8P8</accession>
<name>A0A1C7M8P8_GRIFR</name>
<comment type="caution">
    <text evidence="2">The sequence shown here is derived from an EMBL/GenBank/DDBJ whole genome shotgun (WGS) entry which is preliminary data.</text>
</comment>
<feature type="region of interest" description="Disordered" evidence="1">
    <location>
        <begin position="89"/>
        <end position="128"/>
    </location>
</feature>